<organism evidence="2 3">
    <name type="scientific">Hymenobacter busanensis</name>
    <dbReference type="NCBI Taxonomy" id="2607656"/>
    <lineage>
        <taxon>Bacteria</taxon>
        <taxon>Pseudomonadati</taxon>
        <taxon>Bacteroidota</taxon>
        <taxon>Cytophagia</taxon>
        <taxon>Cytophagales</taxon>
        <taxon>Hymenobacteraceae</taxon>
        <taxon>Hymenobacter</taxon>
    </lineage>
</organism>
<dbReference type="Proteomes" id="UP000326380">
    <property type="component" value="Unassembled WGS sequence"/>
</dbReference>
<proteinExistence type="predicted"/>
<accession>A0A7L5A084</accession>
<dbReference type="EMBL" id="VTWU01000005">
    <property type="protein sequence ID" value="KAA9331343.1"/>
    <property type="molecule type" value="Genomic_DNA"/>
</dbReference>
<feature type="domain" description="DUF6311" evidence="1">
    <location>
        <begin position="11"/>
        <end position="415"/>
    </location>
</feature>
<evidence type="ECO:0000259" key="1">
    <source>
        <dbReference type="Pfam" id="PF19830"/>
    </source>
</evidence>
<comment type="caution">
    <text evidence="2">The sequence shown here is derived from an EMBL/GenBank/DDBJ whole genome shotgun (WGS) entry which is preliminary data.</text>
</comment>
<keyword evidence="3" id="KW-1185">Reference proteome</keyword>
<dbReference type="AlphaFoldDB" id="A0A7L5A084"/>
<dbReference type="RefSeq" id="WP_151079520.1">
    <property type="nucleotide sequence ID" value="NZ_CP047647.1"/>
</dbReference>
<gene>
    <name evidence="2" type="ORF">F0P96_13935</name>
</gene>
<evidence type="ECO:0000313" key="2">
    <source>
        <dbReference type="EMBL" id="KAA9331343.1"/>
    </source>
</evidence>
<name>A0A7L5A084_9BACT</name>
<dbReference type="InterPro" id="IPR046278">
    <property type="entry name" value="DUF6311"/>
</dbReference>
<dbReference type="Pfam" id="PF19830">
    <property type="entry name" value="DUF6311"/>
    <property type="match status" value="1"/>
</dbReference>
<sequence>MKFTVSWRELLLSAAFFVLLFVWYSWPLAAQFTTAFAGVAGNDANQYVWNAYNFHRAVAEGSSPFHTDLLLYPQGSSLVMHTYTPVIGLLNVVLNQEILAVNVALLLSFVLSGVGAYRLCRRWVANPVLCALAGLVFAFSPYKLAHLPEHYHLLLTAPVPFYIYAFLEAFGFENGRLWPRVRRWSQVLLCVGLGLVALLSDYYTLFGLIYFSAGYALYYALRLGQVNWRQWRPWAVLAAVLVVSHVASRLLNKARVFDNDGFWWGGDVAGYLLPPLNSRWLSTAATEALHRNGRVFNTPGSVENVMFLGYALLLLTLWWLVRGRRHSALNDQRADQPGGALPWLTLLFVMLTLPELRVFGKHLLRLPTGLLHYVPFINNIRCPTRFVSMVALLLPIVLFAALDPWLRTRLQPAARTAASLGLLLLVALEFQPQAPPLIHAADVPRVYQVVAQLPGDVLFPVPFGLLDGFHKKGQPDPSDLFYQTRHHKKVPGAYISRLPQSTFDAFDRDPVMHHLLTLQDHPNTVLAAPSAAAVATFLRVYHPAAFVVAPAFRHTPVHQYLRQTMLPLGYRETAIGNYVLLQR</sequence>
<reference evidence="2 3" key="1">
    <citation type="submission" date="2019-09" db="EMBL/GenBank/DDBJ databases">
        <title>Genome sequence of Hymenobacter sp. M3.</title>
        <authorList>
            <person name="Srinivasan S."/>
        </authorList>
    </citation>
    <scope>NUCLEOTIDE SEQUENCE [LARGE SCALE GENOMIC DNA]</scope>
    <source>
        <strain evidence="2 3">M3</strain>
    </source>
</reference>
<protein>
    <recommendedName>
        <fullName evidence="1">DUF6311 domain-containing protein</fullName>
    </recommendedName>
</protein>
<evidence type="ECO:0000313" key="3">
    <source>
        <dbReference type="Proteomes" id="UP000326380"/>
    </source>
</evidence>